<feature type="region of interest" description="Disordered" evidence="1">
    <location>
        <begin position="1"/>
        <end position="53"/>
    </location>
</feature>
<comment type="caution">
    <text evidence="2">The sequence shown here is derived from an EMBL/GenBank/DDBJ whole genome shotgun (WGS) entry which is preliminary data.</text>
</comment>
<feature type="compositionally biased region" description="Basic and acidic residues" evidence="1">
    <location>
        <begin position="1"/>
        <end position="13"/>
    </location>
</feature>
<dbReference type="Gene3D" id="3.40.50.10680">
    <property type="entry name" value="CofD-like domains"/>
    <property type="match status" value="1"/>
</dbReference>
<proteinExistence type="predicted"/>
<dbReference type="PANTHER" id="PTHR31240">
    <property type="entry name" value="MATERNAL EFFECT EMBRYO ARREST 18"/>
    <property type="match status" value="1"/>
</dbReference>
<evidence type="ECO:0000256" key="1">
    <source>
        <dbReference type="SAM" id="MobiDB-lite"/>
    </source>
</evidence>
<dbReference type="GO" id="GO:0043743">
    <property type="term" value="F:LPPG:FO 2-phospho-L-lactate transferase activity"/>
    <property type="evidence" value="ECO:0007669"/>
    <property type="project" value="InterPro"/>
</dbReference>
<dbReference type="InterPro" id="IPR038136">
    <property type="entry name" value="CofD-like_dom_sf"/>
</dbReference>
<dbReference type="AlphaFoldDB" id="A0AAD4GJ04"/>
<dbReference type="SUPFAM" id="SSF142338">
    <property type="entry name" value="CofD-like"/>
    <property type="match status" value="1"/>
</dbReference>
<reference evidence="2" key="2">
    <citation type="journal article" date="2020" name="Nat. Commun.">
        <title>Large-scale genome sequencing of mycorrhizal fungi provides insights into the early evolution of symbiotic traits.</title>
        <authorList>
            <person name="Miyauchi S."/>
            <person name="Kiss E."/>
            <person name="Kuo A."/>
            <person name="Drula E."/>
            <person name="Kohler A."/>
            <person name="Sanchez-Garcia M."/>
            <person name="Morin E."/>
            <person name="Andreopoulos B."/>
            <person name="Barry K.W."/>
            <person name="Bonito G."/>
            <person name="Buee M."/>
            <person name="Carver A."/>
            <person name="Chen C."/>
            <person name="Cichocki N."/>
            <person name="Clum A."/>
            <person name="Culley D."/>
            <person name="Crous P.W."/>
            <person name="Fauchery L."/>
            <person name="Girlanda M."/>
            <person name="Hayes R.D."/>
            <person name="Keri Z."/>
            <person name="LaButti K."/>
            <person name="Lipzen A."/>
            <person name="Lombard V."/>
            <person name="Magnuson J."/>
            <person name="Maillard F."/>
            <person name="Murat C."/>
            <person name="Nolan M."/>
            <person name="Ohm R.A."/>
            <person name="Pangilinan J."/>
            <person name="Pereira M.F."/>
            <person name="Perotto S."/>
            <person name="Peter M."/>
            <person name="Pfister S."/>
            <person name="Riley R."/>
            <person name="Sitrit Y."/>
            <person name="Stielow J.B."/>
            <person name="Szollosi G."/>
            <person name="Zifcakova L."/>
            <person name="Stursova M."/>
            <person name="Spatafora J.W."/>
            <person name="Tedersoo L."/>
            <person name="Vaario L.M."/>
            <person name="Yamada A."/>
            <person name="Yan M."/>
            <person name="Wang P."/>
            <person name="Xu J."/>
            <person name="Bruns T."/>
            <person name="Baldrian P."/>
            <person name="Vilgalys R."/>
            <person name="Dunand C."/>
            <person name="Henrissat B."/>
            <person name="Grigoriev I.V."/>
            <person name="Hibbett D."/>
            <person name="Nagy L.G."/>
            <person name="Martin F.M."/>
        </authorList>
    </citation>
    <scope>NUCLEOTIDE SEQUENCE</scope>
    <source>
        <strain evidence="2">BED1</strain>
    </source>
</reference>
<dbReference type="PANTHER" id="PTHR31240:SF0">
    <property type="entry name" value="MATERNAL EFFECT EMBRYO ARREST 18"/>
    <property type="match status" value="1"/>
</dbReference>
<name>A0AAD4GJ04_BOLED</name>
<sequence>MDQHQTHMVDHSLRLLRPGTHLDDSPGSSVFDLPVHPANPSPQLLETRGSGGSNFDLRPGSIVQTTDTPELSPKITVISGGSGGNSICTAFDNACFVLPVSDDGGSSSEIIRVLGGPSIGDIRSRLVRMIPPAPPNSPLGAVRALLSYRLPANVSEREAREEWRDIIEGHSPLWSGIPNDRKETIRGFLVYFESEVLKRAHKSFSFLNGSIGNYFISGAQTFFRSLPSAIFLFASITNSQANILPVIVTNHTVTIGAELEHGIRLVGQCEISHPVNPSSSFEEDGPKMDAFSPIDGMGESIPRRSNVMYRQTDKDRGYEPLPARIYRLYYINAYGHEVHPTPNPEFIATLATSEALVYSCGSLWTSVIPCLALRGVASAIARSTHLRAKILLLNGSNDRETDGYTAVDYVKAIVGVLNSDYQKPSYGLGNASTVYPTSAFITHLVWLEGTSVEVNEMTLTALGVKALMVVRGNIEGDEDQGPRYDAGVVRHALTQILT</sequence>
<dbReference type="InterPro" id="IPR002882">
    <property type="entry name" value="CofD"/>
</dbReference>
<keyword evidence="3" id="KW-1185">Reference proteome</keyword>
<reference evidence="2" key="1">
    <citation type="submission" date="2019-10" db="EMBL/GenBank/DDBJ databases">
        <authorList>
            <consortium name="DOE Joint Genome Institute"/>
            <person name="Kuo A."/>
            <person name="Miyauchi S."/>
            <person name="Kiss E."/>
            <person name="Drula E."/>
            <person name="Kohler A."/>
            <person name="Sanchez-Garcia M."/>
            <person name="Andreopoulos B."/>
            <person name="Barry K.W."/>
            <person name="Bonito G."/>
            <person name="Buee M."/>
            <person name="Carver A."/>
            <person name="Chen C."/>
            <person name="Cichocki N."/>
            <person name="Clum A."/>
            <person name="Culley D."/>
            <person name="Crous P.W."/>
            <person name="Fauchery L."/>
            <person name="Girlanda M."/>
            <person name="Hayes R."/>
            <person name="Keri Z."/>
            <person name="LaButti K."/>
            <person name="Lipzen A."/>
            <person name="Lombard V."/>
            <person name="Magnuson J."/>
            <person name="Maillard F."/>
            <person name="Morin E."/>
            <person name="Murat C."/>
            <person name="Nolan M."/>
            <person name="Ohm R."/>
            <person name="Pangilinan J."/>
            <person name="Pereira M."/>
            <person name="Perotto S."/>
            <person name="Peter M."/>
            <person name="Riley R."/>
            <person name="Sitrit Y."/>
            <person name="Stielow B."/>
            <person name="Szollosi G."/>
            <person name="Zifcakova L."/>
            <person name="Stursova M."/>
            <person name="Spatafora J.W."/>
            <person name="Tedersoo L."/>
            <person name="Vaario L.-M."/>
            <person name="Yamada A."/>
            <person name="Yan M."/>
            <person name="Wang P."/>
            <person name="Xu J."/>
            <person name="Bruns T."/>
            <person name="Baldrian P."/>
            <person name="Vilgalys R."/>
            <person name="Henrissat B."/>
            <person name="Grigoriev I.V."/>
            <person name="Hibbett D."/>
            <person name="Nagy L.G."/>
            <person name="Martin F.M."/>
        </authorList>
    </citation>
    <scope>NUCLEOTIDE SEQUENCE</scope>
    <source>
        <strain evidence="2">BED1</strain>
    </source>
</reference>
<dbReference type="Proteomes" id="UP001194468">
    <property type="component" value="Unassembled WGS sequence"/>
</dbReference>
<evidence type="ECO:0000313" key="3">
    <source>
        <dbReference type="Proteomes" id="UP001194468"/>
    </source>
</evidence>
<dbReference type="EMBL" id="WHUW01000005">
    <property type="protein sequence ID" value="KAF8446427.1"/>
    <property type="molecule type" value="Genomic_DNA"/>
</dbReference>
<organism evidence="2 3">
    <name type="scientific">Boletus edulis BED1</name>
    <dbReference type="NCBI Taxonomy" id="1328754"/>
    <lineage>
        <taxon>Eukaryota</taxon>
        <taxon>Fungi</taxon>
        <taxon>Dikarya</taxon>
        <taxon>Basidiomycota</taxon>
        <taxon>Agaricomycotina</taxon>
        <taxon>Agaricomycetes</taxon>
        <taxon>Agaricomycetidae</taxon>
        <taxon>Boletales</taxon>
        <taxon>Boletineae</taxon>
        <taxon>Boletaceae</taxon>
        <taxon>Boletoideae</taxon>
        <taxon>Boletus</taxon>
    </lineage>
</organism>
<evidence type="ECO:0000313" key="2">
    <source>
        <dbReference type="EMBL" id="KAF8446427.1"/>
    </source>
</evidence>
<protein>
    <submittedName>
        <fullName evidence="2">Uncharacterized protein</fullName>
    </submittedName>
</protein>
<accession>A0AAD4GJ04</accession>
<gene>
    <name evidence="2" type="ORF">L210DRAFT_3620066</name>
</gene>
<dbReference type="Pfam" id="PF01933">
    <property type="entry name" value="CofD"/>
    <property type="match status" value="1"/>
</dbReference>